<reference evidence="9" key="1">
    <citation type="submission" date="2025-08" db="UniProtKB">
        <authorList>
            <consortium name="RefSeq"/>
        </authorList>
    </citation>
    <scope>IDENTIFICATION</scope>
</reference>
<evidence type="ECO:0000256" key="3">
    <source>
        <dbReference type="ARBA" id="ARBA00022630"/>
    </source>
</evidence>
<evidence type="ECO:0000256" key="1">
    <source>
        <dbReference type="ARBA" id="ARBA00001974"/>
    </source>
</evidence>
<dbReference type="PANTHER" id="PTHR19370">
    <property type="entry name" value="NADH-CYTOCHROME B5 REDUCTASE"/>
    <property type="match status" value="1"/>
</dbReference>
<evidence type="ECO:0000313" key="8">
    <source>
        <dbReference type="Proteomes" id="UP000515180"/>
    </source>
</evidence>
<evidence type="ECO:0000256" key="5">
    <source>
        <dbReference type="ARBA" id="ARBA00023002"/>
    </source>
</evidence>
<organism evidence="8 9">
    <name type="scientific">Bombus impatiens</name>
    <name type="common">Bumblebee</name>
    <dbReference type="NCBI Taxonomy" id="132113"/>
    <lineage>
        <taxon>Eukaryota</taxon>
        <taxon>Metazoa</taxon>
        <taxon>Ecdysozoa</taxon>
        <taxon>Arthropoda</taxon>
        <taxon>Hexapoda</taxon>
        <taxon>Insecta</taxon>
        <taxon>Pterygota</taxon>
        <taxon>Neoptera</taxon>
        <taxon>Endopterygota</taxon>
        <taxon>Hymenoptera</taxon>
        <taxon>Apocrita</taxon>
        <taxon>Aculeata</taxon>
        <taxon>Apoidea</taxon>
        <taxon>Anthophila</taxon>
        <taxon>Apidae</taxon>
        <taxon>Bombus</taxon>
        <taxon>Pyrobombus</taxon>
    </lineage>
</organism>
<dbReference type="Pfam" id="PF00970">
    <property type="entry name" value="FAD_binding_6"/>
    <property type="match status" value="1"/>
</dbReference>
<dbReference type="PRINTS" id="PR00406">
    <property type="entry name" value="CYTB5RDTASE"/>
</dbReference>
<dbReference type="InterPro" id="IPR039261">
    <property type="entry name" value="FNR_nucleotide-bd"/>
</dbReference>
<feature type="binding site" evidence="6">
    <location>
        <position position="222"/>
    </location>
    <ligand>
        <name>FAD</name>
        <dbReference type="ChEBI" id="CHEBI:57692"/>
    </ligand>
</feature>
<dbReference type="Proteomes" id="UP000515180">
    <property type="component" value="Unplaced"/>
</dbReference>
<dbReference type="PANTHER" id="PTHR19370:SF184">
    <property type="entry name" value="NADH-CYTOCHROME B5 REDUCTASE-LIKE"/>
    <property type="match status" value="1"/>
</dbReference>
<comment type="similarity">
    <text evidence="2">Belongs to the flavoprotein pyridine nucleotide cytochrome reductase family.</text>
</comment>
<dbReference type="InterPro" id="IPR001433">
    <property type="entry name" value="OxRdtase_FAD/NAD-bd"/>
</dbReference>
<feature type="binding site" evidence="6">
    <location>
        <position position="209"/>
    </location>
    <ligand>
        <name>FAD</name>
        <dbReference type="ChEBI" id="CHEBI:57692"/>
    </ligand>
</feature>
<dbReference type="InterPro" id="IPR017938">
    <property type="entry name" value="Riboflavin_synthase-like_b-brl"/>
</dbReference>
<feature type="binding site" evidence="6">
    <location>
        <position position="230"/>
    </location>
    <ligand>
        <name>FAD</name>
        <dbReference type="ChEBI" id="CHEBI:57692"/>
    </ligand>
</feature>
<comment type="cofactor">
    <cofactor evidence="1 6">
        <name>FAD</name>
        <dbReference type="ChEBI" id="CHEBI:57692"/>
    </cofactor>
</comment>
<proteinExistence type="inferred from homology"/>
<gene>
    <name evidence="9" type="primary">LOC100746754</name>
</gene>
<dbReference type="GO" id="GO:0016491">
    <property type="term" value="F:oxidoreductase activity"/>
    <property type="evidence" value="ECO:0007669"/>
    <property type="project" value="UniProtKB-KW"/>
</dbReference>
<evidence type="ECO:0000259" key="7">
    <source>
        <dbReference type="PROSITE" id="PS51384"/>
    </source>
</evidence>
<keyword evidence="4 6" id="KW-0274">FAD</keyword>
<dbReference type="SUPFAM" id="SSF52343">
    <property type="entry name" value="Ferredoxin reductase-like, C-terminal NADP-linked domain"/>
    <property type="match status" value="1"/>
</dbReference>
<dbReference type="GeneID" id="100746754"/>
<keyword evidence="3 6" id="KW-0285">Flavoprotein</keyword>
<dbReference type="InterPro" id="IPR017927">
    <property type="entry name" value="FAD-bd_FR_type"/>
</dbReference>
<feature type="domain" description="FAD-binding FR-type" evidence="7">
    <location>
        <begin position="156"/>
        <end position="256"/>
    </location>
</feature>
<evidence type="ECO:0000256" key="2">
    <source>
        <dbReference type="ARBA" id="ARBA00006105"/>
    </source>
</evidence>
<dbReference type="InterPro" id="IPR001834">
    <property type="entry name" value="CBR-like"/>
</dbReference>
<dbReference type="SUPFAM" id="SSF63380">
    <property type="entry name" value="Riboflavin synthase domain-like"/>
    <property type="match status" value="1"/>
</dbReference>
<protein>
    <submittedName>
        <fullName evidence="9">NADH-cytochrome b5 reductase-like isoform X1</fullName>
    </submittedName>
</protein>
<dbReference type="Gene3D" id="3.40.50.80">
    <property type="entry name" value="Nucleotide-binding domain of ferredoxin-NADP reductase (FNR) module"/>
    <property type="match status" value="1"/>
</dbReference>
<keyword evidence="5" id="KW-0560">Oxidoreductase</keyword>
<feature type="binding site" evidence="6">
    <location>
        <position position="208"/>
    </location>
    <ligand>
        <name>FAD</name>
        <dbReference type="ChEBI" id="CHEBI:57692"/>
    </ligand>
</feature>
<dbReference type="InterPro" id="IPR008333">
    <property type="entry name" value="Cbr1-like_FAD-bd_dom"/>
</dbReference>
<dbReference type="CDD" id="cd06183">
    <property type="entry name" value="cyt_b5_reduct_like"/>
    <property type="match status" value="1"/>
</dbReference>
<dbReference type="PROSITE" id="PS51384">
    <property type="entry name" value="FAD_FR"/>
    <property type="match status" value="1"/>
</dbReference>
<dbReference type="InterPro" id="IPR019180">
    <property type="entry name" value="Oxidoreductase-like_N"/>
</dbReference>
<dbReference type="OrthoDB" id="432685at2759"/>
<evidence type="ECO:0000313" key="9">
    <source>
        <dbReference type="RefSeq" id="XP_033179630.1"/>
    </source>
</evidence>
<evidence type="ECO:0000256" key="6">
    <source>
        <dbReference type="PIRSR" id="PIRSR601834-1"/>
    </source>
</evidence>
<accession>A0A6P8L6H4</accession>
<name>A0A6P8L6H4_BOMIM</name>
<evidence type="ECO:0000256" key="4">
    <source>
        <dbReference type="ARBA" id="ARBA00022827"/>
    </source>
</evidence>
<feature type="binding site" evidence="6">
    <location>
        <position position="273"/>
    </location>
    <ligand>
        <name>FAD</name>
        <dbReference type="ChEBI" id="CHEBI:57692"/>
    </ligand>
</feature>
<dbReference type="Pfam" id="PF00175">
    <property type="entry name" value="NAD_binding_1"/>
    <property type="match status" value="1"/>
</dbReference>
<dbReference type="Pfam" id="PF09791">
    <property type="entry name" value="Oxidored-like"/>
    <property type="match status" value="1"/>
</dbReference>
<feature type="binding site" evidence="6">
    <location>
        <position position="232"/>
    </location>
    <ligand>
        <name>FAD</name>
        <dbReference type="ChEBI" id="CHEBI:57692"/>
    </ligand>
</feature>
<keyword evidence="8" id="KW-1185">Reference proteome</keyword>
<dbReference type="RefSeq" id="XP_033179630.1">
    <property type="nucleotide sequence ID" value="XM_033323739.1"/>
</dbReference>
<dbReference type="AlphaFoldDB" id="A0A6P8L6H4"/>
<dbReference type="Gene3D" id="2.40.30.10">
    <property type="entry name" value="Translation factors"/>
    <property type="match status" value="1"/>
</dbReference>
<sequence length="391" mass="45258">MSEIVFFVSINCIFLVSYRNLYIIKKSDTFIYANYVCICHLYKTVCVSFLTFEQLTADSLYAILSSHSLTIDVWNILYTYKTTNTKLKLVLLILYSMFTDNNNEDSRPVTPSQEDCCHSACDPCIFDIHKKLLEEYERKKKQNIKINNRSNVLHLYEYRNFVVSGIQEISECYILLVLKYNESNYKDYSILIDPGQYVILHLHDAAKPYTPISFTDDSIEFLIRIYPNGKFSQYLESIKVGDTVRIRGPYGNFKYESNSFQTIIMFSMGSGITAVYPIAKSIVDNESEETKIHLIGGFKNILQIPLKKELQTLSDYWNFKCTLHISQLQNLCSLHGIDVKSGRLNEKSIFEILQDKIASTTLILICGSSHFNKSVAQWVKCMNYIHIHVFE</sequence>